<dbReference type="CDD" id="cd07045">
    <property type="entry name" value="BMC_CcmK_like"/>
    <property type="match status" value="1"/>
</dbReference>
<name>A0A1G5S610_9FIRM</name>
<evidence type="ECO:0000256" key="3">
    <source>
        <dbReference type="PROSITE-ProRule" id="PRU01278"/>
    </source>
</evidence>
<accession>A0A1G5S610</accession>
<organism evidence="5 6">
    <name type="scientific">Acidaminobacter hydrogenoformans DSM 2784</name>
    <dbReference type="NCBI Taxonomy" id="1120920"/>
    <lineage>
        <taxon>Bacteria</taxon>
        <taxon>Bacillati</taxon>
        <taxon>Bacillota</taxon>
        <taxon>Clostridia</taxon>
        <taxon>Peptostreptococcales</taxon>
        <taxon>Acidaminobacteraceae</taxon>
        <taxon>Acidaminobacter</taxon>
    </lineage>
</organism>
<dbReference type="STRING" id="1120920.SAMN03080599_02903"/>
<dbReference type="GO" id="GO:0031469">
    <property type="term" value="C:bacterial microcompartment"/>
    <property type="evidence" value="ECO:0007669"/>
    <property type="project" value="UniProtKB-SubCell"/>
</dbReference>
<evidence type="ECO:0000256" key="2">
    <source>
        <dbReference type="ARBA" id="ARBA00024446"/>
    </source>
</evidence>
<protein>
    <submittedName>
        <fullName evidence="5">BMC domain-containing protein</fullName>
    </submittedName>
</protein>
<keyword evidence="6" id="KW-1185">Reference proteome</keyword>
<evidence type="ECO:0000256" key="1">
    <source>
        <dbReference type="ARBA" id="ARBA00024322"/>
    </source>
</evidence>
<evidence type="ECO:0000259" key="4">
    <source>
        <dbReference type="PROSITE" id="PS51930"/>
    </source>
</evidence>
<dbReference type="AlphaFoldDB" id="A0A1G5S610"/>
<comment type="subcellular location">
    <subcellularLocation>
        <location evidence="1">Bacterial microcompartment</location>
    </subcellularLocation>
</comment>
<dbReference type="RefSeq" id="WP_092592734.1">
    <property type="nucleotide sequence ID" value="NZ_FMWL01000020.1"/>
</dbReference>
<gene>
    <name evidence="5" type="ORF">SAMN03080599_02903</name>
</gene>
<evidence type="ECO:0000313" key="5">
    <source>
        <dbReference type="EMBL" id="SCZ81638.1"/>
    </source>
</evidence>
<dbReference type="InterPro" id="IPR044872">
    <property type="entry name" value="CcmK/CsoS1_BMC"/>
</dbReference>
<dbReference type="PANTHER" id="PTHR33941">
    <property type="entry name" value="PROPANEDIOL UTILIZATION PROTEIN PDUA"/>
    <property type="match status" value="1"/>
</dbReference>
<comment type="similarity">
    <text evidence="3">Belongs to the bacterial microcompartments protein family.</text>
</comment>
<dbReference type="Proteomes" id="UP000199208">
    <property type="component" value="Unassembled WGS sequence"/>
</dbReference>
<dbReference type="PROSITE" id="PS51930">
    <property type="entry name" value="BMC_2"/>
    <property type="match status" value="1"/>
</dbReference>
<sequence>MKKALGFFEVRSLVAAIYAADVMVKAANVVVKDFNVVGSGVVAVIIEGDVAAVKAAVEAAREEAGGMGQVIGINVIPRPEEGMDMLFN</sequence>
<dbReference type="SMART" id="SM00877">
    <property type="entry name" value="BMC"/>
    <property type="match status" value="1"/>
</dbReference>
<dbReference type="InterPro" id="IPR037233">
    <property type="entry name" value="CcmK-like_sf"/>
</dbReference>
<dbReference type="OrthoDB" id="9812608at2"/>
<dbReference type="SUPFAM" id="SSF143414">
    <property type="entry name" value="CcmK-like"/>
    <property type="match status" value="1"/>
</dbReference>
<proteinExistence type="inferred from homology"/>
<feature type="domain" description="BMC" evidence="4">
    <location>
        <begin position="4"/>
        <end position="88"/>
    </location>
</feature>
<dbReference type="Gene3D" id="3.30.70.1710">
    <property type="match status" value="1"/>
</dbReference>
<reference evidence="5 6" key="1">
    <citation type="submission" date="2016-10" db="EMBL/GenBank/DDBJ databases">
        <authorList>
            <person name="de Groot N.N."/>
        </authorList>
    </citation>
    <scope>NUCLEOTIDE SEQUENCE [LARGE SCALE GENOMIC DNA]</scope>
    <source>
        <strain evidence="5 6">DSM 2784</strain>
    </source>
</reference>
<dbReference type="InterPro" id="IPR000249">
    <property type="entry name" value="BMC_dom"/>
</dbReference>
<dbReference type="PANTHER" id="PTHR33941:SF11">
    <property type="entry name" value="BACTERIAL MICROCOMPARTMENT SHELL PROTEIN PDUJ"/>
    <property type="match status" value="1"/>
</dbReference>
<evidence type="ECO:0000313" key="6">
    <source>
        <dbReference type="Proteomes" id="UP000199208"/>
    </source>
</evidence>
<dbReference type="Pfam" id="PF00936">
    <property type="entry name" value="BMC"/>
    <property type="match status" value="1"/>
</dbReference>
<dbReference type="InterPro" id="IPR050575">
    <property type="entry name" value="BMC_shell"/>
</dbReference>
<dbReference type="EMBL" id="FMWL01000020">
    <property type="protein sequence ID" value="SCZ81638.1"/>
    <property type="molecule type" value="Genomic_DNA"/>
</dbReference>
<keyword evidence="2" id="KW-1283">Bacterial microcompartment</keyword>